<sequence length="241" mass="28110">MKKKVLIIEDQPNSREALVQMVRKISRDIDIFSTDNAEAAYSEAMQTTIDVFLVDIILNTKKPGDVSGVIFAERIRQVGKYAFTPVIFITSLQDLELCAYRKIHCFGYIEKPFCDLEVEKLIEQALAYETKREDSKRIYFRVDGVLFSQETRDIIYVETYKHVLTIYSRNEILRVPYMTCGQFLREADAVCFVQCSRNTIINKNFIRNIDFTNRMIQLQHYENPVAIGVTYTKKLEKELVV</sequence>
<keyword evidence="10" id="KW-0238">DNA-binding</keyword>
<evidence type="ECO:0000256" key="3">
    <source>
        <dbReference type="ARBA" id="ARBA00023012"/>
    </source>
</evidence>
<comment type="caution">
    <text evidence="10">The sequence shown here is derived from an EMBL/GenBank/DDBJ whole genome shotgun (WGS) entry which is preliminary data.</text>
</comment>
<comment type="function">
    <text evidence="5">May play the central regulatory role in sporulation. It may be an element of the effector pathway responsible for the activation of sporulation genes in response to nutritional stress. Spo0A may act in concert with spo0H (a sigma factor) to control the expression of some genes that are critical to the sporulation process.</text>
</comment>
<evidence type="ECO:0000313" key="10">
    <source>
        <dbReference type="EMBL" id="MCC2168803.1"/>
    </source>
</evidence>
<feature type="domain" description="Response regulatory" evidence="8">
    <location>
        <begin position="4"/>
        <end position="126"/>
    </location>
</feature>
<dbReference type="Pfam" id="PF04397">
    <property type="entry name" value="LytTR"/>
    <property type="match status" value="1"/>
</dbReference>
<protein>
    <recommendedName>
        <fullName evidence="1">Stage 0 sporulation protein A homolog</fullName>
    </recommendedName>
</protein>
<dbReference type="SMART" id="SM00850">
    <property type="entry name" value="LytTR"/>
    <property type="match status" value="1"/>
</dbReference>
<dbReference type="RefSeq" id="WP_308728904.1">
    <property type="nucleotide sequence ID" value="NZ_JAJEQF010000047.1"/>
</dbReference>
<accession>A0AAE3AZJ3</accession>
<dbReference type="InterPro" id="IPR046947">
    <property type="entry name" value="LytR-like"/>
</dbReference>
<dbReference type="Pfam" id="PF00072">
    <property type="entry name" value="Response_reg"/>
    <property type="match status" value="1"/>
</dbReference>
<evidence type="ECO:0000259" key="8">
    <source>
        <dbReference type="PROSITE" id="PS50110"/>
    </source>
</evidence>
<organism evidence="10 11">
    <name type="scientific">Gallintestinimicrobium propionicum</name>
    <dbReference type="NCBI Taxonomy" id="2981770"/>
    <lineage>
        <taxon>Bacteria</taxon>
        <taxon>Bacillati</taxon>
        <taxon>Bacillota</taxon>
        <taxon>Clostridia</taxon>
        <taxon>Lachnospirales</taxon>
        <taxon>Lachnospiraceae</taxon>
        <taxon>Gallintestinimicrobium</taxon>
    </lineage>
</organism>
<keyword evidence="3" id="KW-0902">Two-component regulatory system</keyword>
<reference evidence="10 11" key="1">
    <citation type="submission" date="2021-10" db="EMBL/GenBank/DDBJ databases">
        <title>Anaerobic single-cell dispensing facilitates the cultivation of human gut bacteria.</title>
        <authorList>
            <person name="Afrizal A."/>
        </authorList>
    </citation>
    <scope>NUCLEOTIDE SEQUENCE [LARGE SCALE GENOMIC DNA]</scope>
    <source>
        <strain evidence="10 11">CLA-AA-H244</strain>
    </source>
</reference>
<keyword evidence="7" id="KW-0597">Phosphoprotein</keyword>
<evidence type="ECO:0000256" key="6">
    <source>
        <dbReference type="ARBA" id="ARBA00037164"/>
    </source>
</evidence>
<dbReference type="Gene3D" id="2.40.50.1020">
    <property type="entry name" value="LytTr DNA-binding domain"/>
    <property type="match status" value="1"/>
</dbReference>
<dbReference type="InterPro" id="IPR011006">
    <property type="entry name" value="CheY-like_superfamily"/>
</dbReference>
<feature type="modified residue" description="4-aspartylphosphate" evidence="7">
    <location>
        <position position="55"/>
    </location>
</feature>
<evidence type="ECO:0000256" key="4">
    <source>
        <dbReference type="ARBA" id="ARBA00023159"/>
    </source>
</evidence>
<dbReference type="SMART" id="SM00448">
    <property type="entry name" value="REC"/>
    <property type="match status" value="1"/>
</dbReference>
<gene>
    <name evidence="10" type="ORF">LKD45_14100</name>
</gene>
<comment type="function">
    <text evidence="6">Required for high-level post-exponential phase expression of a series of secreted proteins.</text>
</comment>
<dbReference type="SUPFAM" id="SSF52172">
    <property type="entry name" value="CheY-like"/>
    <property type="match status" value="1"/>
</dbReference>
<evidence type="ECO:0000256" key="2">
    <source>
        <dbReference type="ARBA" id="ARBA00022490"/>
    </source>
</evidence>
<dbReference type="GO" id="GO:0000156">
    <property type="term" value="F:phosphorelay response regulator activity"/>
    <property type="evidence" value="ECO:0007669"/>
    <property type="project" value="InterPro"/>
</dbReference>
<dbReference type="Gene3D" id="3.40.50.2300">
    <property type="match status" value="1"/>
</dbReference>
<dbReference type="PANTHER" id="PTHR37299">
    <property type="entry name" value="TRANSCRIPTIONAL REGULATOR-RELATED"/>
    <property type="match status" value="1"/>
</dbReference>
<dbReference type="InterPro" id="IPR001789">
    <property type="entry name" value="Sig_transdc_resp-reg_receiver"/>
</dbReference>
<keyword evidence="4" id="KW-0010">Activator</keyword>
<evidence type="ECO:0000313" key="11">
    <source>
        <dbReference type="Proteomes" id="UP001199355"/>
    </source>
</evidence>
<evidence type="ECO:0000256" key="5">
    <source>
        <dbReference type="ARBA" id="ARBA00024867"/>
    </source>
</evidence>
<keyword evidence="2" id="KW-0963">Cytoplasm</keyword>
<proteinExistence type="predicted"/>
<feature type="domain" description="HTH LytTR-type" evidence="9">
    <location>
        <begin position="138"/>
        <end position="241"/>
    </location>
</feature>
<evidence type="ECO:0000256" key="7">
    <source>
        <dbReference type="PROSITE-ProRule" id="PRU00169"/>
    </source>
</evidence>
<dbReference type="GO" id="GO:0003677">
    <property type="term" value="F:DNA binding"/>
    <property type="evidence" value="ECO:0007669"/>
    <property type="project" value="UniProtKB-KW"/>
</dbReference>
<keyword evidence="11" id="KW-1185">Reference proteome</keyword>
<dbReference type="InterPro" id="IPR007492">
    <property type="entry name" value="LytTR_DNA-bd_dom"/>
</dbReference>
<dbReference type="PANTHER" id="PTHR37299:SF3">
    <property type="entry name" value="STAGE 0 SPORULATION PROTEIN A HOMOLOG"/>
    <property type="match status" value="1"/>
</dbReference>
<name>A0AAE3AZJ3_9FIRM</name>
<dbReference type="Proteomes" id="UP001199355">
    <property type="component" value="Unassembled WGS sequence"/>
</dbReference>
<evidence type="ECO:0000259" key="9">
    <source>
        <dbReference type="PROSITE" id="PS50930"/>
    </source>
</evidence>
<dbReference type="AlphaFoldDB" id="A0AAE3AZJ3"/>
<evidence type="ECO:0000256" key="1">
    <source>
        <dbReference type="ARBA" id="ARBA00018672"/>
    </source>
</evidence>
<dbReference type="EMBL" id="JAJEQF010000047">
    <property type="protein sequence ID" value="MCC2168803.1"/>
    <property type="molecule type" value="Genomic_DNA"/>
</dbReference>
<dbReference type="PROSITE" id="PS50110">
    <property type="entry name" value="RESPONSE_REGULATORY"/>
    <property type="match status" value="1"/>
</dbReference>
<dbReference type="PROSITE" id="PS50930">
    <property type="entry name" value="HTH_LYTTR"/>
    <property type="match status" value="1"/>
</dbReference>